<evidence type="ECO:0000256" key="1">
    <source>
        <dbReference type="SAM" id="SignalP"/>
    </source>
</evidence>
<proteinExistence type="predicted"/>
<keyword evidence="1" id="KW-0732">Signal</keyword>
<accession>A0ABT5HR91</accession>
<comment type="caution">
    <text evidence="2">The sequence shown here is derived from an EMBL/GenBank/DDBJ whole genome shotgun (WGS) entry which is preliminary data.</text>
</comment>
<protein>
    <submittedName>
        <fullName evidence="2">Uncharacterized protein</fullName>
    </submittedName>
</protein>
<dbReference type="RefSeq" id="WP_272747064.1">
    <property type="nucleotide sequence ID" value="NZ_JAQQKX010000002.1"/>
</dbReference>
<gene>
    <name evidence="2" type="ORF">PQU92_04790</name>
</gene>
<evidence type="ECO:0000313" key="3">
    <source>
        <dbReference type="Proteomes" id="UP001214854"/>
    </source>
</evidence>
<keyword evidence="3" id="KW-1185">Reference proteome</keyword>
<reference evidence="2 3" key="1">
    <citation type="submission" date="2023-01" db="EMBL/GenBank/DDBJ databases">
        <title>Novel species of the genus Asticcacaulis isolated from rivers.</title>
        <authorList>
            <person name="Lu H."/>
        </authorList>
    </citation>
    <scope>NUCLEOTIDE SEQUENCE [LARGE SCALE GENOMIC DNA]</scope>
    <source>
        <strain evidence="2 3">BYS171W</strain>
    </source>
</reference>
<feature type="chain" id="PRO_5045683774" evidence="1">
    <location>
        <begin position="20"/>
        <end position="339"/>
    </location>
</feature>
<organism evidence="2 3">
    <name type="scientific">Asticcacaulis aquaticus</name>
    <dbReference type="NCBI Taxonomy" id="2984212"/>
    <lineage>
        <taxon>Bacteria</taxon>
        <taxon>Pseudomonadati</taxon>
        <taxon>Pseudomonadota</taxon>
        <taxon>Alphaproteobacteria</taxon>
        <taxon>Caulobacterales</taxon>
        <taxon>Caulobacteraceae</taxon>
        <taxon>Asticcacaulis</taxon>
    </lineage>
</organism>
<dbReference type="EMBL" id="JAQQKX010000002">
    <property type="protein sequence ID" value="MDC7682579.1"/>
    <property type="molecule type" value="Genomic_DNA"/>
</dbReference>
<name>A0ABT5HR91_9CAUL</name>
<dbReference type="Proteomes" id="UP001214854">
    <property type="component" value="Unassembled WGS sequence"/>
</dbReference>
<feature type="signal peptide" evidence="1">
    <location>
        <begin position="1"/>
        <end position="19"/>
    </location>
</feature>
<sequence length="339" mass="37043">MRLLLSIAASALFATSALAIDLPDPKSPNYRELPLNIADKGTIYQTIKTSKTEVRDGKTKVTSSHSRYRNDFTATDAGYKVKKTLVAFTVTGADGQTIDQNAKTPEAIFLKTLTGAFAELTYIGDEGLAPQRLEDWPNLWKSTRALIGATLRADGKTPTPETEAQVMGMMDKMFGNLTPEQAAQTFLQPDTMIAMPHNLALEINKPLSADSEIIVPLGNYPLTVSETFVITHWNAAGNTAQVTYDYRPQPESLKAFMYEFLPKFLKDAGAPAAAIAEMEAAMKANPGNVFDISTHCDYDMAIDTGLVRQGKCTRITTVSLMGQSSSKTEIYDFTESFVP</sequence>
<evidence type="ECO:0000313" key="2">
    <source>
        <dbReference type="EMBL" id="MDC7682579.1"/>
    </source>
</evidence>